<dbReference type="PANTHER" id="PTHR35586:SF1">
    <property type="entry name" value="SLL1691 PROTEIN"/>
    <property type="match status" value="1"/>
</dbReference>
<sequence length="318" mass="37905">MIRKDTLWKGIIEDLAEEFVRFFFAEYLEQFDLSKGFVFLDKELEQLVPASASPARRADKLFKAWLLDGQESWFLVHVEVQGYSDPNFPRRMFEYAYRIQDRYQRPVTALVLYTDTDRRFHFSEYRSSFFGTEILYRFRTFILMDYPHEELHRSNELFGWVLEVARRELELRRGTDLNRFQIKLALVRYLFQQGVARKKIRHLLDFIGAYLPFEKSDFLHKFEKEIQQITKSRTTMGIREAIINDAKEQGFEQGIEQGIEQGLERGIEQGIEQKERKVVTRAWAKGFPIEEIAELADMPIERVESIIREIEEKESEGE</sequence>
<protein>
    <recommendedName>
        <fullName evidence="3">Transposase (putative) YhgA-like domain-containing protein</fullName>
    </recommendedName>
</protein>
<evidence type="ECO:0000313" key="2">
    <source>
        <dbReference type="Proteomes" id="UP000223913"/>
    </source>
</evidence>
<proteinExistence type="predicted"/>
<organism evidence="1 2">
    <name type="scientific">Flavilitoribacter nigricans (strain ATCC 23147 / DSM 23189 / NBRC 102662 / NCIMB 1420 / SS-2)</name>
    <name type="common">Lewinella nigricans</name>
    <dbReference type="NCBI Taxonomy" id="1122177"/>
    <lineage>
        <taxon>Bacteria</taxon>
        <taxon>Pseudomonadati</taxon>
        <taxon>Bacteroidota</taxon>
        <taxon>Saprospiria</taxon>
        <taxon>Saprospirales</taxon>
        <taxon>Lewinellaceae</taxon>
        <taxon>Flavilitoribacter</taxon>
    </lineage>
</organism>
<dbReference type="AlphaFoldDB" id="A0A2D0MYF1"/>
<comment type="caution">
    <text evidence="1">The sequence shown here is derived from an EMBL/GenBank/DDBJ whole genome shotgun (WGS) entry which is preliminary data.</text>
</comment>
<keyword evidence="2" id="KW-1185">Reference proteome</keyword>
<dbReference type="OrthoDB" id="944318at2"/>
<evidence type="ECO:0008006" key="3">
    <source>
        <dbReference type="Google" id="ProtNLM"/>
    </source>
</evidence>
<gene>
    <name evidence="1" type="ORF">CRP01_37995</name>
</gene>
<name>A0A2D0MYF1_FLAN2</name>
<reference evidence="1 2" key="1">
    <citation type="submission" date="2017-10" db="EMBL/GenBank/DDBJ databases">
        <title>The draft genome sequence of Lewinella nigricans NBRC 102662.</title>
        <authorList>
            <person name="Wang K."/>
        </authorList>
    </citation>
    <scope>NUCLEOTIDE SEQUENCE [LARGE SCALE GENOMIC DNA]</scope>
    <source>
        <strain evidence="1 2">NBRC 102662</strain>
    </source>
</reference>
<evidence type="ECO:0000313" key="1">
    <source>
        <dbReference type="EMBL" id="PHN01275.1"/>
    </source>
</evidence>
<dbReference type="Proteomes" id="UP000223913">
    <property type="component" value="Unassembled WGS sequence"/>
</dbReference>
<accession>A0A2D0MYF1</accession>
<dbReference type="PANTHER" id="PTHR35586">
    <property type="entry name" value="SLL1691 PROTEIN"/>
    <property type="match status" value="1"/>
</dbReference>
<dbReference type="EMBL" id="PDUD01000058">
    <property type="protein sequence ID" value="PHN01275.1"/>
    <property type="molecule type" value="Genomic_DNA"/>
</dbReference>
<dbReference type="RefSeq" id="WP_099155332.1">
    <property type="nucleotide sequence ID" value="NZ_PDUD01000058.1"/>
</dbReference>